<accession>A0A1G2QMY7</accession>
<comment type="caution">
    <text evidence="1">The sequence shown here is derived from an EMBL/GenBank/DDBJ whole genome shotgun (WGS) entry which is preliminary data.</text>
</comment>
<dbReference type="Proteomes" id="UP000179245">
    <property type="component" value="Unassembled WGS sequence"/>
</dbReference>
<protein>
    <recommendedName>
        <fullName evidence="3">Serine protease</fullName>
    </recommendedName>
</protein>
<dbReference type="PANTHER" id="PTHR43019">
    <property type="entry name" value="SERINE ENDOPROTEASE DEGS"/>
    <property type="match status" value="1"/>
</dbReference>
<dbReference type="InterPro" id="IPR009003">
    <property type="entry name" value="Peptidase_S1_PA"/>
</dbReference>
<organism evidence="1 2">
    <name type="scientific">Candidatus Wildermuthbacteria bacterium GWA2_46_15</name>
    <dbReference type="NCBI Taxonomy" id="1802443"/>
    <lineage>
        <taxon>Bacteria</taxon>
        <taxon>Candidatus Wildermuthiibacteriota</taxon>
    </lineage>
</organism>
<dbReference type="Pfam" id="PF13365">
    <property type="entry name" value="Trypsin_2"/>
    <property type="match status" value="1"/>
</dbReference>
<proteinExistence type="predicted"/>
<dbReference type="EMBL" id="MHTO01000025">
    <property type="protein sequence ID" value="OHA61980.1"/>
    <property type="molecule type" value="Genomic_DNA"/>
</dbReference>
<dbReference type="Gene3D" id="2.40.10.120">
    <property type="match status" value="1"/>
</dbReference>
<evidence type="ECO:0000313" key="1">
    <source>
        <dbReference type="EMBL" id="OHA61980.1"/>
    </source>
</evidence>
<evidence type="ECO:0000313" key="2">
    <source>
        <dbReference type="Proteomes" id="UP000179245"/>
    </source>
</evidence>
<gene>
    <name evidence="1" type="ORF">A2117_00245</name>
</gene>
<dbReference type="AlphaFoldDB" id="A0A1G2QMY7"/>
<evidence type="ECO:0008006" key="3">
    <source>
        <dbReference type="Google" id="ProtNLM"/>
    </source>
</evidence>
<dbReference type="SUPFAM" id="SSF50494">
    <property type="entry name" value="Trypsin-like serine proteases"/>
    <property type="match status" value="1"/>
</dbReference>
<sequence length="231" mass="25578">MKISEIIEKNKKSMVLLEILIPKDNDQAMRSVRGTGFIVSRDGRFITNNHVYQQIPENERQYLRVMVPGKTDDKGIVYYDSYRLELLRRDEENDLALMKIITPPETAFAPVGDMAESESIKEGEEVLFLGYPLATELMSLGFGITLAANHCIVSAIKRRITDGSMHFFMVDTHINNGSSGSPVFSAETGKVVGVASGRISAKIPLAENKMADIPANMGICRPAKEIINLIS</sequence>
<dbReference type="STRING" id="1802443.A2117_00245"/>
<name>A0A1G2QMY7_9BACT</name>
<reference evidence="1 2" key="1">
    <citation type="journal article" date="2016" name="Nat. Commun.">
        <title>Thousands of microbial genomes shed light on interconnected biogeochemical processes in an aquifer system.</title>
        <authorList>
            <person name="Anantharaman K."/>
            <person name="Brown C.T."/>
            <person name="Hug L.A."/>
            <person name="Sharon I."/>
            <person name="Castelle C.J."/>
            <person name="Probst A.J."/>
            <person name="Thomas B.C."/>
            <person name="Singh A."/>
            <person name="Wilkins M.J."/>
            <person name="Karaoz U."/>
            <person name="Brodie E.L."/>
            <person name="Williams K.H."/>
            <person name="Hubbard S.S."/>
            <person name="Banfield J.F."/>
        </authorList>
    </citation>
    <scope>NUCLEOTIDE SEQUENCE [LARGE SCALE GENOMIC DNA]</scope>
</reference>
<dbReference type="PANTHER" id="PTHR43019:SF23">
    <property type="entry name" value="PROTEASE DO-LIKE 5, CHLOROPLASTIC"/>
    <property type="match status" value="1"/>
</dbReference>